<dbReference type="EMBL" id="JACIEC010000001">
    <property type="protein sequence ID" value="MBB4143163.1"/>
    <property type="molecule type" value="Genomic_DNA"/>
</dbReference>
<dbReference type="CDD" id="cd00075">
    <property type="entry name" value="HATPase"/>
    <property type="match status" value="1"/>
</dbReference>
<keyword evidence="13" id="KW-0902">Two-component regulatory system</keyword>
<feature type="domain" description="Histidine kinase" evidence="16">
    <location>
        <begin position="241"/>
        <end position="439"/>
    </location>
</feature>
<evidence type="ECO:0000313" key="19">
    <source>
        <dbReference type="Proteomes" id="UP000519897"/>
    </source>
</evidence>
<evidence type="ECO:0000256" key="8">
    <source>
        <dbReference type="ARBA" id="ARBA00022692"/>
    </source>
</evidence>
<dbReference type="PROSITE" id="PS50109">
    <property type="entry name" value="HIS_KIN"/>
    <property type="match status" value="1"/>
</dbReference>
<keyword evidence="11" id="KW-0067">ATP-binding</keyword>
<evidence type="ECO:0000256" key="7">
    <source>
        <dbReference type="ARBA" id="ARBA00022679"/>
    </source>
</evidence>
<evidence type="ECO:0000256" key="4">
    <source>
        <dbReference type="ARBA" id="ARBA00022475"/>
    </source>
</evidence>
<dbReference type="Pfam" id="PF00672">
    <property type="entry name" value="HAMP"/>
    <property type="match status" value="1"/>
</dbReference>
<keyword evidence="5" id="KW-0997">Cell inner membrane</keyword>
<dbReference type="Pfam" id="PF02518">
    <property type="entry name" value="HATPase_c"/>
    <property type="match status" value="1"/>
</dbReference>
<dbReference type="Proteomes" id="UP000519897">
    <property type="component" value="Unassembled WGS sequence"/>
</dbReference>
<dbReference type="Gene3D" id="3.30.565.10">
    <property type="entry name" value="Histidine kinase-like ATPase, C-terminal domain"/>
    <property type="match status" value="1"/>
</dbReference>
<keyword evidence="9" id="KW-0547">Nucleotide-binding</keyword>
<evidence type="ECO:0000256" key="9">
    <source>
        <dbReference type="ARBA" id="ARBA00022741"/>
    </source>
</evidence>
<dbReference type="PROSITE" id="PS50885">
    <property type="entry name" value="HAMP"/>
    <property type="match status" value="1"/>
</dbReference>
<name>A0A7W6LF15_9HYPH</name>
<evidence type="ECO:0000256" key="10">
    <source>
        <dbReference type="ARBA" id="ARBA00022777"/>
    </source>
</evidence>
<dbReference type="RefSeq" id="WP_165132801.1">
    <property type="nucleotide sequence ID" value="NZ_CP049250.1"/>
</dbReference>
<dbReference type="InterPro" id="IPR036890">
    <property type="entry name" value="HATPase_C_sf"/>
</dbReference>
<protein>
    <recommendedName>
        <fullName evidence="3">histidine kinase</fullName>
        <ecNumber evidence="3">2.7.13.3</ecNumber>
    </recommendedName>
</protein>
<dbReference type="SUPFAM" id="SSF55874">
    <property type="entry name" value="ATPase domain of HSP90 chaperone/DNA topoisomerase II/histidine kinase"/>
    <property type="match status" value="1"/>
</dbReference>
<evidence type="ECO:0000256" key="1">
    <source>
        <dbReference type="ARBA" id="ARBA00000085"/>
    </source>
</evidence>
<evidence type="ECO:0000259" key="17">
    <source>
        <dbReference type="PROSITE" id="PS50885"/>
    </source>
</evidence>
<dbReference type="SMART" id="SM00388">
    <property type="entry name" value="HisKA"/>
    <property type="match status" value="1"/>
</dbReference>
<evidence type="ECO:0000256" key="15">
    <source>
        <dbReference type="SAM" id="Phobius"/>
    </source>
</evidence>
<keyword evidence="19" id="KW-1185">Reference proteome</keyword>
<dbReference type="PANTHER" id="PTHR44936:SF5">
    <property type="entry name" value="SENSOR HISTIDINE KINASE ENVZ"/>
    <property type="match status" value="1"/>
</dbReference>
<gene>
    <name evidence="18" type="ORF">GGQ72_001662</name>
</gene>
<dbReference type="InterPro" id="IPR004358">
    <property type="entry name" value="Sig_transdc_His_kin-like_C"/>
</dbReference>
<keyword evidence="7" id="KW-0808">Transferase</keyword>
<dbReference type="GO" id="GO:0005886">
    <property type="term" value="C:plasma membrane"/>
    <property type="evidence" value="ECO:0007669"/>
    <property type="project" value="UniProtKB-SubCell"/>
</dbReference>
<dbReference type="InterPro" id="IPR003594">
    <property type="entry name" value="HATPase_dom"/>
</dbReference>
<dbReference type="Gene3D" id="1.10.287.130">
    <property type="match status" value="1"/>
</dbReference>
<keyword evidence="4" id="KW-1003">Cell membrane</keyword>
<feature type="transmembrane region" description="Helical" evidence="15">
    <location>
        <begin position="160"/>
        <end position="180"/>
    </location>
</feature>
<evidence type="ECO:0000256" key="12">
    <source>
        <dbReference type="ARBA" id="ARBA00022989"/>
    </source>
</evidence>
<dbReference type="InterPro" id="IPR003660">
    <property type="entry name" value="HAMP_dom"/>
</dbReference>
<comment type="caution">
    <text evidence="18">The sequence shown here is derived from an EMBL/GenBank/DDBJ whole genome shotgun (WGS) entry which is preliminary data.</text>
</comment>
<evidence type="ECO:0000256" key="11">
    <source>
        <dbReference type="ARBA" id="ARBA00022840"/>
    </source>
</evidence>
<dbReference type="SMART" id="SM00304">
    <property type="entry name" value="HAMP"/>
    <property type="match status" value="1"/>
</dbReference>
<evidence type="ECO:0000256" key="6">
    <source>
        <dbReference type="ARBA" id="ARBA00022553"/>
    </source>
</evidence>
<comment type="subcellular location">
    <subcellularLocation>
        <location evidence="2">Cell inner membrane</location>
        <topology evidence="2">Multi-pass membrane protein</topology>
    </subcellularLocation>
</comment>
<dbReference type="InterPro" id="IPR005467">
    <property type="entry name" value="His_kinase_dom"/>
</dbReference>
<sequence>MSGGGGSRWRLWPGTLRSRLFLILFAGLAVAYGLSFSILFAERYMSAKAVMLGTLESDLSTSIAILDRLPTNERADWLDRLSRGSYRLVLGPGLPGVPDLSGRGAEIAQRIDEAAGKRFPIRVEAIPGDHMRLQGHLTLSDGSPLTIDVTPRGVMPLAKWLPYLFAAQMVLLIFCTWFAVRLAIRPLSALAAAANALDPAKPGSSLTEGGPSEVAHAARAFNAMRDRIAHYLEERVQILAAISHDLQTPITRMRLRADMADDSPEKDKLINDLREIERLVQDGIAYARSSHGNGEKNARIDLASFIDSIAYDYQDTGKAVSVAGIVRGTVLTKPYALRRVLTNFIDNALKFAGSAEIGVERSGEGHIVIAVKDNGPGIPKDKLQAAMQPFYRLETSRNRETGGTGLGLAISQQLAVSLGSEVRIYNRPGGGLVAEVTLP</sequence>
<evidence type="ECO:0000256" key="2">
    <source>
        <dbReference type="ARBA" id="ARBA00004429"/>
    </source>
</evidence>
<dbReference type="GO" id="GO:0000155">
    <property type="term" value="F:phosphorelay sensor kinase activity"/>
    <property type="evidence" value="ECO:0007669"/>
    <property type="project" value="InterPro"/>
</dbReference>
<dbReference type="InterPro" id="IPR036097">
    <property type="entry name" value="HisK_dim/P_sf"/>
</dbReference>
<dbReference type="InterPro" id="IPR003661">
    <property type="entry name" value="HisK_dim/P_dom"/>
</dbReference>
<evidence type="ECO:0000256" key="3">
    <source>
        <dbReference type="ARBA" id="ARBA00012438"/>
    </source>
</evidence>
<keyword evidence="6" id="KW-0597">Phosphoprotein</keyword>
<dbReference type="PRINTS" id="PR00344">
    <property type="entry name" value="BCTRLSENSOR"/>
</dbReference>
<dbReference type="PANTHER" id="PTHR44936">
    <property type="entry name" value="SENSOR PROTEIN CREC"/>
    <property type="match status" value="1"/>
</dbReference>
<evidence type="ECO:0000313" key="18">
    <source>
        <dbReference type="EMBL" id="MBB4143163.1"/>
    </source>
</evidence>
<keyword evidence="10 18" id="KW-0418">Kinase</keyword>
<dbReference type="AlphaFoldDB" id="A0A7W6LF15"/>
<organism evidence="18 19">
    <name type="scientific">Rhizobium rhizoryzae</name>
    <dbReference type="NCBI Taxonomy" id="451876"/>
    <lineage>
        <taxon>Bacteria</taxon>
        <taxon>Pseudomonadati</taxon>
        <taxon>Pseudomonadota</taxon>
        <taxon>Alphaproteobacteria</taxon>
        <taxon>Hyphomicrobiales</taxon>
        <taxon>Rhizobiaceae</taxon>
        <taxon>Rhizobium/Agrobacterium group</taxon>
        <taxon>Rhizobium</taxon>
    </lineage>
</organism>
<dbReference type="CDD" id="cd00082">
    <property type="entry name" value="HisKA"/>
    <property type="match status" value="1"/>
</dbReference>
<proteinExistence type="predicted"/>
<accession>A0A7W6LF15</accession>
<evidence type="ECO:0000256" key="14">
    <source>
        <dbReference type="ARBA" id="ARBA00023136"/>
    </source>
</evidence>
<dbReference type="SUPFAM" id="SSF47384">
    <property type="entry name" value="Homodimeric domain of signal transducing histidine kinase"/>
    <property type="match status" value="1"/>
</dbReference>
<dbReference type="EC" id="2.7.13.3" evidence="3"/>
<evidence type="ECO:0000259" key="16">
    <source>
        <dbReference type="PROSITE" id="PS50109"/>
    </source>
</evidence>
<keyword evidence="8 15" id="KW-0812">Transmembrane</keyword>
<dbReference type="SMART" id="SM00387">
    <property type="entry name" value="HATPase_c"/>
    <property type="match status" value="1"/>
</dbReference>
<reference evidence="18 19" key="1">
    <citation type="submission" date="2020-08" db="EMBL/GenBank/DDBJ databases">
        <title>Genomic Encyclopedia of Type Strains, Phase IV (KMG-IV): sequencing the most valuable type-strain genomes for metagenomic binning, comparative biology and taxonomic classification.</title>
        <authorList>
            <person name="Goeker M."/>
        </authorList>
    </citation>
    <scope>NUCLEOTIDE SEQUENCE [LARGE SCALE GENOMIC DNA]</scope>
    <source>
        <strain evidence="18 19">DSM 29514</strain>
    </source>
</reference>
<keyword evidence="14 15" id="KW-0472">Membrane</keyword>
<evidence type="ECO:0000256" key="13">
    <source>
        <dbReference type="ARBA" id="ARBA00023012"/>
    </source>
</evidence>
<feature type="transmembrane region" description="Helical" evidence="15">
    <location>
        <begin position="20"/>
        <end position="41"/>
    </location>
</feature>
<keyword evidence="12 15" id="KW-1133">Transmembrane helix</keyword>
<comment type="catalytic activity">
    <reaction evidence="1">
        <text>ATP + protein L-histidine = ADP + protein N-phospho-L-histidine.</text>
        <dbReference type="EC" id="2.7.13.3"/>
    </reaction>
</comment>
<dbReference type="InterPro" id="IPR050980">
    <property type="entry name" value="2C_sensor_his_kinase"/>
</dbReference>
<feature type="domain" description="HAMP" evidence="17">
    <location>
        <begin position="181"/>
        <end position="233"/>
    </location>
</feature>
<dbReference type="GO" id="GO:0005524">
    <property type="term" value="F:ATP binding"/>
    <property type="evidence" value="ECO:0007669"/>
    <property type="project" value="UniProtKB-KW"/>
</dbReference>
<evidence type="ECO:0000256" key="5">
    <source>
        <dbReference type="ARBA" id="ARBA00022519"/>
    </source>
</evidence>